<proteinExistence type="predicted"/>
<evidence type="ECO:0000313" key="2">
    <source>
        <dbReference type="Proteomes" id="UP000076532"/>
    </source>
</evidence>
<sequence>MLFGFGPGHSPGWYRLGTARKERGDESVRVAEGGTWLQGVTEKVVWCWLIVVTWVKSHSCRTHQTYECMALWPRKPLKHGLIIYERRLSGEQRSRPVSASRKIPITFQNTSDPVVSLRQVRHLALLVWLIVSKDRAGGLYVLEADGVDDADGWWQWAVTQRSAAADTVVERDKREMVWFMREKRGGSSLYLNGGASKFCLDPLGSHALSTNV</sequence>
<dbReference type="Proteomes" id="UP000076532">
    <property type="component" value="Unassembled WGS sequence"/>
</dbReference>
<dbReference type="AlphaFoldDB" id="A0A167T1L9"/>
<keyword evidence="2" id="KW-1185">Reference proteome</keyword>
<accession>A0A167T1L9</accession>
<evidence type="ECO:0000313" key="1">
    <source>
        <dbReference type="EMBL" id="KZP02468.1"/>
    </source>
</evidence>
<organism evidence="1 2">
    <name type="scientific">Athelia psychrophila</name>
    <dbReference type="NCBI Taxonomy" id="1759441"/>
    <lineage>
        <taxon>Eukaryota</taxon>
        <taxon>Fungi</taxon>
        <taxon>Dikarya</taxon>
        <taxon>Basidiomycota</taxon>
        <taxon>Agaricomycotina</taxon>
        <taxon>Agaricomycetes</taxon>
        <taxon>Agaricomycetidae</taxon>
        <taxon>Atheliales</taxon>
        <taxon>Atheliaceae</taxon>
        <taxon>Athelia</taxon>
    </lineage>
</organism>
<dbReference type="EMBL" id="KV418548">
    <property type="protein sequence ID" value="KZP02468.1"/>
    <property type="molecule type" value="Genomic_DNA"/>
</dbReference>
<gene>
    <name evidence="1" type="ORF">FIBSPDRAFT_905822</name>
</gene>
<reference evidence="1 2" key="1">
    <citation type="journal article" date="2016" name="Mol. Biol. Evol.">
        <title>Comparative Genomics of Early-Diverging Mushroom-Forming Fungi Provides Insights into the Origins of Lignocellulose Decay Capabilities.</title>
        <authorList>
            <person name="Nagy L.G."/>
            <person name="Riley R."/>
            <person name="Tritt A."/>
            <person name="Adam C."/>
            <person name="Daum C."/>
            <person name="Floudas D."/>
            <person name="Sun H."/>
            <person name="Yadav J.S."/>
            <person name="Pangilinan J."/>
            <person name="Larsson K.H."/>
            <person name="Matsuura K."/>
            <person name="Barry K."/>
            <person name="Labutti K."/>
            <person name="Kuo R."/>
            <person name="Ohm R.A."/>
            <person name="Bhattacharya S.S."/>
            <person name="Shirouzu T."/>
            <person name="Yoshinaga Y."/>
            <person name="Martin F.M."/>
            <person name="Grigoriev I.V."/>
            <person name="Hibbett D.S."/>
        </authorList>
    </citation>
    <scope>NUCLEOTIDE SEQUENCE [LARGE SCALE GENOMIC DNA]</scope>
    <source>
        <strain evidence="1 2">CBS 109695</strain>
    </source>
</reference>
<name>A0A167T1L9_9AGAM</name>
<protein>
    <submittedName>
        <fullName evidence="1">Uncharacterized protein</fullName>
    </submittedName>
</protein>